<evidence type="ECO:0000313" key="2">
    <source>
        <dbReference type="Proteomes" id="UP001596958"/>
    </source>
</evidence>
<organism evidence="1 2">
    <name type="scientific">Mucilaginibacter calamicampi</name>
    <dbReference type="NCBI Taxonomy" id="1302352"/>
    <lineage>
        <taxon>Bacteria</taxon>
        <taxon>Pseudomonadati</taxon>
        <taxon>Bacteroidota</taxon>
        <taxon>Sphingobacteriia</taxon>
        <taxon>Sphingobacteriales</taxon>
        <taxon>Sphingobacteriaceae</taxon>
        <taxon>Mucilaginibacter</taxon>
    </lineage>
</organism>
<dbReference type="Proteomes" id="UP001596958">
    <property type="component" value="Unassembled WGS sequence"/>
</dbReference>
<reference evidence="2" key="1">
    <citation type="journal article" date="2019" name="Int. J. Syst. Evol. Microbiol.">
        <title>The Global Catalogue of Microorganisms (GCM) 10K type strain sequencing project: providing services to taxonomists for standard genome sequencing and annotation.</title>
        <authorList>
            <consortium name="The Broad Institute Genomics Platform"/>
            <consortium name="The Broad Institute Genome Sequencing Center for Infectious Disease"/>
            <person name="Wu L."/>
            <person name="Ma J."/>
        </authorList>
    </citation>
    <scope>NUCLEOTIDE SEQUENCE [LARGE SCALE GENOMIC DNA]</scope>
    <source>
        <strain evidence="2">CCUG 63418</strain>
    </source>
</reference>
<keyword evidence="2" id="KW-1185">Reference proteome</keyword>
<sequence>MKITNIEYDRQIPFDSKTTKYFTDIVSVYPIPAYTILYKTITGIGATFGEIKANRHSIIVLPHISIVKSKQEQHKLKDDTFAVYHKVSIKQVLEYLVRAGAYKKFLTTPKGLDKILKALKVSGHDLRENDFFLLIDEQHKYIQDATYRADMVNVMERFFTFKSKAMISATPIPPSDPRFEMQGFEHVLVRPTDDYKRPIKLVHTDSIANSVKEYIDSSTAKHICVFYNTVDGIVGLIDELNVENYMIFCSELSTVMLKVLSDHNVSHDLRPLSKINFFTSSFFNGLDVYDIDNDVDVLLISDVGFRTHTELDPYTDVLQIIGRFRKKYKRAVHFNNCKSVTRPLTEEEVKDNIAKSKAVYEAISILKNSYVHGDLDIIYDQALNAIRPYSNFIDERGNFNHFLLDNYLDDCRISRYYTDVSSLKKAYLDTNLYHFEEDREPYKRSERIKMAKDTLKYRATNIELIADKLLELEDFKSSDAYEEQRDEILEMFPITFDGYERLGYDRLVELEFEKKEIVKALLKDKVDVNMIAYPVIECVNLTFFPNQTYSVAEIKIKLQEIYDEYKVPAVAKGTDILFYFHADENFKGRGKNRRAFDLKDRKFNSVKQYQRV</sequence>
<comment type="caution">
    <text evidence="1">The sequence shown here is derived from an EMBL/GenBank/DDBJ whole genome shotgun (WGS) entry which is preliminary data.</text>
</comment>
<evidence type="ECO:0008006" key="3">
    <source>
        <dbReference type="Google" id="ProtNLM"/>
    </source>
</evidence>
<dbReference type="RefSeq" id="WP_377101265.1">
    <property type="nucleotide sequence ID" value="NZ_JBHTHU010000019.1"/>
</dbReference>
<gene>
    <name evidence="1" type="ORF">ACFQZS_14030</name>
</gene>
<name>A0ABW2Z3J2_9SPHI</name>
<dbReference type="SUPFAM" id="SSF52540">
    <property type="entry name" value="P-loop containing nucleoside triphosphate hydrolases"/>
    <property type="match status" value="1"/>
</dbReference>
<proteinExistence type="predicted"/>
<evidence type="ECO:0000313" key="1">
    <source>
        <dbReference type="EMBL" id="MFD0751265.1"/>
    </source>
</evidence>
<protein>
    <recommendedName>
        <fullName evidence="3">Helicase ATP-binding domain-containing protein</fullName>
    </recommendedName>
</protein>
<dbReference type="EMBL" id="JBHTHU010000019">
    <property type="protein sequence ID" value="MFD0751265.1"/>
    <property type="molecule type" value="Genomic_DNA"/>
</dbReference>
<accession>A0ABW2Z3J2</accession>
<dbReference type="InterPro" id="IPR027417">
    <property type="entry name" value="P-loop_NTPase"/>
</dbReference>